<evidence type="ECO:0000313" key="7">
    <source>
        <dbReference type="Proteomes" id="UP000806542"/>
    </source>
</evidence>
<dbReference type="Proteomes" id="UP000806542">
    <property type="component" value="Unassembled WGS sequence"/>
</dbReference>
<evidence type="ECO:0000256" key="1">
    <source>
        <dbReference type="ARBA" id="ARBA00004496"/>
    </source>
</evidence>
<dbReference type="Pfam" id="PF05509">
    <property type="entry name" value="TraY"/>
    <property type="match status" value="1"/>
</dbReference>
<keyword evidence="4" id="KW-0963">Cytoplasm</keyword>
<comment type="similarity">
    <text evidence="2">Belongs to the TraY family.</text>
</comment>
<reference evidence="6" key="1">
    <citation type="submission" date="2020-10" db="EMBL/GenBank/DDBJ databases">
        <title>ChiBAC.</title>
        <authorList>
            <person name="Zenner C."/>
            <person name="Hitch T.C.A."/>
            <person name="Clavel T."/>
        </authorList>
    </citation>
    <scope>NUCLEOTIDE SEQUENCE</scope>
    <source>
        <strain evidence="6">DSM 107454</strain>
    </source>
</reference>
<dbReference type="RefSeq" id="WP_226391536.1">
    <property type="nucleotide sequence ID" value="NZ_JADCKB010000001.1"/>
</dbReference>
<keyword evidence="7" id="KW-1185">Reference proteome</keyword>
<evidence type="ECO:0000313" key="6">
    <source>
        <dbReference type="EMBL" id="MBE5038983.1"/>
    </source>
</evidence>
<organism evidence="6 7">
    <name type="scientific">Ructibacterium gallinarum</name>
    <dbReference type="NCBI Taxonomy" id="2779355"/>
    <lineage>
        <taxon>Bacteria</taxon>
        <taxon>Bacillati</taxon>
        <taxon>Bacillota</taxon>
        <taxon>Clostridia</taxon>
        <taxon>Eubacteriales</taxon>
        <taxon>Oscillospiraceae</taxon>
        <taxon>Ructibacterium</taxon>
    </lineage>
</organism>
<protein>
    <recommendedName>
        <fullName evidence="3">Relaxosome protein TraY</fullName>
    </recommendedName>
</protein>
<evidence type="ECO:0000256" key="5">
    <source>
        <dbReference type="ARBA" id="ARBA00023125"/>
    </source>
</evidence>
<proteinExistence type="inferred from homology"/>
<dbReference type="AlphaFoldDB" id="A0A9D5RAC7"/>
<dbReference type="GO" id="GO:0005737">
    <property type="term" value="C:cytoplasm"/>
    <property type="evidence" value="ECO:0007669"/>
    <property type="project" value="UniProtKB-SubCell"/>
</dbReference>
<dbReference type="GO" id="GO:0006355">
    <property type="term" value="P:regulation of DNA-templated transcription"/>
    <property type="evidence" value="ECO:0007669"/>
    <property type="project" value="InterPro"/>
</dbReference>
<dbReference type="GO" id="GO:0003677">
    <property type="term" value="F:DNA binding"/>
    <property type="evidence" value="ECO:0007669"/>
    <property type="project" value="UniProtKB-KW"/>
</dbReference>
<accession>A0A9D5RAC7</accession>
<evidence type="ECO:0000256" key="2">
    <source>
        <dbReference type="ARBA" id="ARBA00007183"/>
    </source>
</evidence>
<keyword evidence="5" id="KW-0238">DNA-binding</keyword>
<name>A0A9D5RAC7_9FIRM</name>
<gene>
    <name evidence="6" type="ORF">INF28_00685</name>
</gene>
<sequence>MKPLKKSVSITLDEDVIEQLKIRAENCDRSLSQYINLVLKRHLKQNPQEEEEV</sequence>
<dbReference type="InterPro" id="IPR008876">
    <property type="entry name" value="TraY"/>
</dbReference>
<dbReference type="InterPro" id="IPR010985">
    <property type="entry name" value="Ribbon_hlx_hlx"/>
</dbReference>
<comment type="caution">
    <text evidence="6">The sequence shown here is derived from an EMBL/GenBank/DDBJ whole genome shotgun (WGS) entry which is preliminary data.</text>
</comment>
<evidence type="ECO:0000256" key="3">
    <source>
        <dbReference type="ARBA" id="ARBA00020541"/>
    </source>
</evidence>
<dbReference type="EMBL" id="JADCKB010000001">
    <property type="protein sequence ID" value="MBE5038983.1"/>
    <property type="molecule type" value="Genomic_DNA"/>
</dbReference>
<dbReference type="SUPFAM" id="SSF47598">
    <property type="entry name" value="Ribbon-helix-helix"/>
    <property type="match status" value="1"/>
</dbReference>
<comment type="subcellular location">
    <subcellularLocation>
        <location evidence="1">Cytoplasm</location>
    </subcellularLocation>
</comment>
<evidence type="ECO:0000256" key="4">
    <source>
        <dbReference type="ARBA" id="ARBA00022490"/>
    </source>
</evidence>